<dbReference type="Pfam" id="PF10282">
    <property type="entry name" value="Lactonase"/>
    <property type="match status" value="1"/>
</dbReference>
<comment type="caution">
    <text evidence="2">The sequence shown here is derived from an EMBL/GenBank/DDBJ whole genome shotgun (WGS) entry which is preliminary data.</text>
</comment>
<evidence type="ECO:0000256" key="1">
    <source>
        <dbReference type="ARBA" id="ARBA00005564"/>
    </source>
</evidence>
<gene>
    <name evidence="2" type="ORF">EDD34_0353</name>
</gene>
<dbReference type="SUPFAM" id="SSF50974">
    <property type="entry name" value="Nitrous oxide reductase, N-terminal domain"/>
    <property type="match status" value="1"/>
</dbReference>
<comment type="similarity">
    <text evidence="1">Belongs to the cycloisomerase 2 family.</text>
</comment>
<keyword evidence="2" id="KW-0413">Isomerase</keyword>
<accession>A0A3N4YF66</accession>
<dbReference type="AlphaFoldDB" id="A0A3N4YF66"/>
<organism evidence="2 3">
    <name type="scientific">Myceligenerans xiligouense</name>
    <dbReference type="NCBI Taxonomy" id="253184"/>
    <lineage>
        <taxon>Bacteria</taxon>
        <taxon>Bacillati</taxon>
        <taxon>Actinomycetota</taxon>
        <taxon>Actinomycetes</taxon>
        <taxon>Micrococcales</taxon>
        <taxon>Promicromonosporaceae</taxon>
        <taxon>Myceligenerans</taxon>
    </lineage>
</organism>
<protein>
    <submittedName>
        <fullName evidence="2">6-phosphogluconolactonase (Cycloisomerase 2 family)</fullName>
    </submittedName>
</protein>
<reference evidence="2 3" key="1">
    <citation type="submission" date="2018-11" db="EMBL/GenBank/DDBJ databases">
        <title>Sequencing the genomes of 1000 actinobacteria strains.</title>
        <authorList>
            <person name="Klenk H.-P."/>
        </authorList>
    </citation>
    <scope>NUCLEOTIDE SEQUENCE [LARGE SCALE GENOMIC DNA]</scope>
    <source>
        <strain evidence="2 3">DSM 15700</strain>
    </source>
</reference>
<keyword evidence="3" id="KW-1185">Reference proteome</keyword>
<dbReference type="InterPro" id="IPR015943">
    <property type="entry name" value="WD40/YVTN_repeat-like_dom_sf"/>
</dbReference>
<dbReference type="GO" id="GO:0017057">
    <property type="term" value="F:6-phosphogluconolactonase activity"/>
    <property type="evidence" value="ECO:0007669"/>
    <property type="project" value="TreeGrafter"/>
</dbReference>
<dbReference type="EMBL" id="RKQZ01000001">
    <property type="protein sequence ID" value="RPF19789.1"/>
    <property type="molecule type" value="Genomic_DNA"/>
</dbReference>
<dbReference type="InterPro" id="IPR011045">
    <property type="entry name" value="N2O_reductase_N"/>
</dbReference>
<dbReference type="PANTHER" id="PTHR30344:SF1">
    <property type="entry name" value="6-PHOSPHOGLUCONOLACTONASE"/>
    <property type="match status" value="1"/>
</dbReference>
<dbReference type="OrthoDB" id="9790815at2"/>
<evidence type="ECO:0000313" key="2">
    <source>
        <dbReference type="EMBL" id="RPF19789.1"/>
    </source>
</evidence>
<dbReference type="InterPro" id="IPR050282">
    <property type="entry name" value="Cycloisomerase_2"/>
</dbReference>
<dbReference type="RefSeq" id="WP_123813041.1">
    <property type="nucleotide sequence ID" value="NZ_RKQZ01000001.1"/>
</dbReference>
<dbReference type="Gene3D" id="2.130.10.10">
    <property type="entry name" value="YVTN repeat-like/Quinoprotein amine dehydrogenase"/>
    <property type="match status" value="1"/>
</dbReference>
<dbReference type="PANTHER" id="PTHR30344">
    <property type="entry name" value="6-PHOSPHOGLUCONOLACTONASE-RELATED"/>
    <property type="match status" value="1"/>
</dbReference>
<sequence>MNSEQDPGTCSLWIGTYPRPGADPGSGEGVFGVEVDAGTGALSAARRVIALPAPSFLAAHPSGRTLYAVGESATGSLAVLGAGDDGSLAVRRTVSSGGSDPCHVAAADGRVWVTNYADGVAATWSTDSDGLLAPGPEFFGHHGSGPVLDRQAGPHAHSAHVVRGDGDTALVVDLGSDELRVHRAAPDGGKGSELAATFPPGTGPRHLVELPDGSLLVAGELDCRLHLLVPDVGSQGLPRYRHADSFPITDATWGADGTPGFPSHVTLSADGRHVHVGVRGPDVLAVLRLEHVADGWRARHVADVELGAGAWPRHHAVVGPGTPGGASVPPGHELVVVAAQNTSELISVLVDGASGAGEVVARLPLPVPPACVLVR</sequence>
<evidence type="ECO:0000313" key="3">
    <source>
        <dbReference type="Proteomes" id="UP000280501"/>
    </source>
</evidence>
<name>A0A3N4YF66_9MICO</name>
<proteinExistence type="inferred from homology"/>
<dbReference type="Proteomes" id="UP000280501">
    <property type="component" value="Unassembled WGS sequence"/>
</dbReference>
<dbReference type="GO" id="GO:0016853">
    <property type="term" value="F:isomerase activity"/>
    <property type="evidence" value="ECO:0007669"/>
    <property type="project" value="UniProtKB-KW"/>
</dbReference>
<dbReference type="InterPro" id="IPR019405">
    <property type="entry name" value="Lactonase_7-beta_prop"/>
</dbReference>